<dbReference type="OrthoDB" id="10016252at2759"/>
<dbReference type="RefSeq" id="XP_018067714.1">
    <property type="nucleotide sequence ID" value="XM_018217742.1"/>
</dbReference>
<keyword evidence="8" id="KW-1185">Reference proteome</keyword>
<dbReference type="InterPro" id="IPR002938">
    <property type="entry name" value="FAD-bd"/>
</dbReference>
<dbReference type="PRINTS" id="PR00420">
    <property type="entry name" value="RNGMNOXGNASE"/>
</dbReference>
<sequence length="424" mass="47351">MTTSKSAPGLKSVIVVGAGPAGLLMSLLLAKQGVPVQLLDAGSTLDKQPRATHYGPPAVYELARAGIAEEVRARGFTPKTVCWRKKDGTYLAGLDGSILDGTPDRMVCLPLDRLGEILHKHILEQPTVDLKWNHKVTGLGQDEQKAWVDIETPEGPKRLEGDYVIGCDGANSQIRRSLFGDTNFPGRTWDEQIVATNTYYDFHKYGYEDANFIIDHEHWHMASRITNDGLWRVTYGEKPGQTREQLFERLPAKFEKILPGHPKPEQYKVVNFSPYKVHQRLTEKMRVGRFLLAADAAHLCNPFGGLGLTGGIVDVGGLFDCLIGIHNGVANDSILDIYDEIRRQKYLEIIDPISSENIRRLFGQDPDTVLETDEFLKLCKKTETDEAFSREFQNGINGIKYDFTQHYLKKELENGNSGVGLVVA</sequence>
<keyword evidence="5" id="KW-1133">Transmembrane helix</keyword>
<dbReference type="Gene3D" id="3.50.50.60">
    <property type="entry name" value="FAD/NAD(P)-binding domain"/>
    <property type="match status" value="1"/>
</dbReference>
<evidence type="ECO:0000256" key="4">
    <source>
        <dbReference type="ARBA" id="ARBA00023027"/>
    </source>
</evidence>
<keyword evidence="5" id="KW-0472">Membrane</keyword>
<keyword evidence="5" id="KW-0812">Transmembrane</keyword>
<accession>A0A194X076</accession>
<dbReference type="GO" id="GO:0071949">
    <property type="term" value="F:FAD binding"/>
    <property type="evidence" value="ECO:0007669"/>
    <property type="project" value="InterPro"/>
</dbReference>
<keyword evidence="4" id="KW-0520">NAD</keyword>
<keyword evidence="1" id="KW-0285">Flavoprotein</keyword>
<feature type="transmembrane region" description="Helical" evidence="5">
    <location>
        <begin position="12"/>
        <end position="30"/>
    </location>
</feature>
<evidence type="ECO:0000259" key="6">
    <source>
        <dbReference type="Pfam" id="PF01494"/>
    </source>
</evidence>
<dbReference type="Pfam" id="PF01494">
    <property type="entry name" value="FAD_binding_3"/>
    <property type="match status" value="1"/>
</dbReference>
<dbReference type="SUPFAM" id="SSF51905">
    <property type="entry name" value="FAD/NAD(P)-binding domain"/>
    <property type="match status" value="1"/>
</dbReference>
<dbReference type="GeneID" id="28827468"/>
<organism evidence="7 8">
    <name type="scientific">Mollisia scopiformis</name>
    <name type="common">Conifer needle endophyte fungus</name>
    <name type="synonym">Phialocephala scopiformis</name>
    <dbReference type="NCBI Taxonomy" id="149040"/>
    <lineage>
        <taxon>Eukaryota</taxon>
        <taxon>Fungi</taxon>
        <taxon>Dikarya</taxon>
        <taxon>Ascomycota</taxon>
        <taxon>Pezizomycotina</taxon>
        <taxon>Leotiomycetes</taxon>
        <taxon>Helotiales</taxon>
        <taxon>Mollisiaceae</taxon>
        <taxon>Mollisia</taxon>
    </lineage>
</organism>
<gene>
    <name evidence="7" type="ORF">LY89DRAFT_709186</name>
</gene>
<dbReference type="KEGG" id="psco:LY89DRAFT_709186"/>
<dbReference type="Gene3D" id="3.30.70.2450">
    <property type="match status" value="1"/>
</dbReference>
<evidence type="ECO:0000256" key="2">
    <source>
        <dbReference type="ARBA" id="ARBA00022827"/>
    </source>
</evidence>
<dbReference type="PANTHER" id="PTHR43476">
    <property type="entry name" value="3-(3-HYDROXY-PHENYL)PROPIONATE/3-HYDROXYCINNAMIC ACID HYDROXYLASE"/>
    <property type="match status" value="1"/>
</dbReference>
<dbReference type="GO" id="GO:0016491">
    <property type="term" value="F:oxidoreductase activity"/>
    <property type="evidence" value="ECO:0007669"/>
    <property type="project" value="UniProtKB-KW"/>
</dbReference>
<protein>
    <submittedName>
        <fullName evidence="7">FAD/NAD(P)-binding domain-containing protein</fullName>
    </submittedName>
</protein>
<dbReference type="Proteomes" id="UP000070700">
    <property type="component" value="Unassembled WGS sequence"/>
</dbReference>
<reference evidence="7 8" key="1">
    <citation type="submission" date="2015-10" db="EMBL/GenBank/DDBJ databases">
        <title>Full genome of DAOMC 229536 Phialocephala scopiformis, a fungal endophyte of spruce producing the potent anti-insectan compound rugulosin.</title>
        <authorList>
            <consortium name="DOE Joint Genome Institute"/>
            <person name="Walker A.K."/>
            <person name="Frasz S.L."/>
            <person name="Seifert K.A."/>
            <person name="Miller J.D."/>
            <person name="Mondo S.J."/>
            <person name="Labutti K."/>
            <person name="Lipzen A."/>
            <person name="Dockter R."/>
            <person name="Kennedy M."/>
            <person name="Grigoriev I.V."/>
            <person name="Spatafora J.W."/>
        </authorList>
    </citation>
    <scope>NUCLEOTIDE SEQUENCE [LARGE SCALE GENOMIC DNA]</scope>
    <source>
        <strain evidence="7 8">CBS 120377</strain>
    </source>
</reference>
<dbReference type="EMBL" id="KQ947422">
    <property type="protein sequence ID" value="KUJ13359.1"/>
    <property type="molecule type" value="Genomic_DNA"/>
</dbReference>
<evidence type="ECO:0000256" key="5">
    <source>
        <dbReference type="SAM" id="Phobius"/>
    </source>
</evidence>
<dbReference type="PANTHER" id="PTHR43476:SF4">
    <property type="entry name" value="BLR0106 PROTEIN"/>
    <property type="match status" value="1"/>
</dbReference>
<dbReference type="InterPro" id="IPR050631">
    <property type="entry name" value="PheA/TfdB_FAD_monoxygenase"/>
</dbReference>
<evidence type="ECO:0000256" key="1">
    <source>
        <dbReference type="ARBA" id="ARBA00022630"/>
    </source>
</evidence>
<dbReference type="InParanoid" id="A0A194X076"/>
<evidence type="ECO:0000256" key="3">
    <source>
        <dbReference type="ARBA" id="ARBA00023002"/>
    </source>
</evidence>
<proteinExistence type="predicted"/>
<evidence type="ECO:0000313" key="7">
    <source>
        <dbReference type="EMBL" id="KUJ13359.1"/>
    </source>
</evidence>
<evidence type="ECO:0000313" key="8">
    <source>
        <dbReference type="Proteomes" id="UP000070700"/>
    </source>
</evidence>
<feature type="domain" description="FAD-binding" evidence="6">
    <location>
        <begin position="12"/>
        <end position="344"/>
    </location>
</feature>
<name>A0A194X076_MOLSC</name>
<keyword evidence="2" id="KW-0274">FAD</keyword>
<keyword evidence="3" id="KW-0560">Oxidoreductase</keyword>
<dbReference type="InterPro" id="IPR036188">
    <property type="entry name" value="FAD/NAD-bd_sf"/>
</dbReference>
<dbReference type="AlphaFoldDB" id="A0A194X076"/>